<name>A0AAE1BLK9_PETCI</name>
<feature type="region of interest" description="Disordered" evidence="1">
    <location>
        <begin position="1"/>
        <end position="36"/>
    </location>
</feature>
<feature type="region of interest" description="Disordered" evidence="1">
    <location>
        <begin position="159"/>
        <end position="223"/>
    </location>
</feature>
<evidence type="ECO:0000313" key="3">
    <source>
        <dbReference type="EMBL" id="KAK3852663.1"/>
    </source>
</evidence>
<dbReference type="AlphaFoldDB" id="A0AAE1BLK9"/>
<keyword evidence="2" id="KW-0472">Membrane</keyword>
<reference evidence="3" key="1">
    <citation type="submission" date="2023-10" db="EMBL/GenBank/DDBJ databases">
        <title>Genome assemblies of two species of porcelain crab, Petrolisthes cinctipes and Petrolisthes manimaculis (Anomura: Porcellanidae).</title>
        <authorList>
            <person name="Angst P."/>
        </authorList>
    </citation>
    <scope>NUCLEOTIDE SEQUENCE</scope>
    <source>
        <strain evidence="3">PB745_01</strain>
        <tissue evidence="3">Gill</tissue>
    </source>
</reference>
<protein>
    <submittedName>
        <fullName evidence="3">Uncharacterized protein</fullName>
    </submittedName>
</protein>
<keyword evidence="2" id="KW-1133">Transmembrane helix</keyword>
<sequence>MEEEEEEQKEGKKEHCKKHGGSTDRGSVVTVEEHEEGPGSMIVAVVKNPMLIPVALADLLLAGALSALNYVLRYDTNVKEDCGMLRMKEEGERGGGRGGFYELDLSETNSTSSEEQEQHDEEHYNTLALNTESFPIIPRATTTLPRGASNLLTRRPKPTHEAVNPLMSPPTPPPPPPTHLPPTPPPPHTPWTISSSNYNVPRQRYSAPAPTPRLPPYDTQQQQ</sequence>
<evidence type="ECO:0000256" key="2">
    <source>
        <dbReference type="SAM" id="Phobius"/>
    </source>
</evidence>
<proteinExistence type="predicted"/>
<feature type="region of interest" description="Disordered" evidence="1">
    <location>
        <begin position="89"/>
        <end position="122"/>
    </location>
</feature>
<evidence type="ECO:0000256" key="1">
    <source>
        <dbReference type="SAM" id="MobiDB-lite"/>
    </source>
</evidence>
<dbReference type="EMBL" id="JAWQEG010007310">
    <property type="protein sequence ID" value="KAK3852663.1"/>
    <property type="molecule type" value="Genomic_DNA"/>
</dbReference>
<keyword evidence="4" id="KW-1185">Reference proteome</keyword>
<dbReference type="Proteomes" id="UP001286313">
    <property type="component" value="Unassembled WGS sequence"/>
</dbReference>
<feature type="compositionally biased region" description="Polar residues" evidence="1">
    <location>
        <begin position="191"/>
        <end position="200"/>
    </location>
</feature>
<feature type="transmembrane region" description="Helical" evidence="2">
    <location>
        <begin position="50"/>
        <end position="72"/>
    </location>
</feature>
<keyword evidence="2" id="KW-0812">Transmembrane</keyword>
<comment type="caution">
    <text evidence="3">The sequence shown here is derived from an EMBL/GenBank/DDBJ whole genome shotgun (WGS) entry which is preliminary data.</text>
</comment>
<accession>A0AAE1BLK9</accession>
<evidence type="ECO:0000313" key="4">
    <source>
        <dbReference type="Proteomes" id="UP001286313"/>
    </source>
</evidence>
<feature type="compositionally biased region" description="Pro residues" evidence="1">
    <location>
        <begin position="167"/>
        <end position="189"/>
    </location>
</feature>
<gene>
    <name evidence="3" type="ORF">Pcinc_040760</name>
</gene>
<organism evidence="3 4">
    <name type="scientific">Petrolisthes cinctipes</name>
    <name type="common">Flat porcelain crab</name>
    <dbReference type="NCBI Taxonomy" id="88211"/>
    <lineage>
        <taxon>Eukaryota</taxon>
        <taxon>Metazoa</taxon>
        <taxon>Ecdysozoa</taxon>
        <taxon>Arthropoda</taxon>
        <taxon>Crustacea</taxon>
        <taxon>Multicrustacea</taxon>
        <taxon>Malacostraca</taxon>
        <taxon>Eumalacostraca</taxon>
        <taxon>Eucarida</taxon>
        <taxon>Decapoda</taxon>
        <taxon>Pleocyemata</taxon>
        <taxon>Anomura</taxon>
        <taxon>Galatheoidea</taxon>
        <taxon>Porcellanidae</taxon>
        <taxon>Petrolisthes</taxon>
    </lineage>
</organism>